<dbReference type="Pfam" id="PF05194">
    <property type="entry name" value="UreE_C"/>
    <property type="match status" value="1"/>
</dbReference>
<dbReference type="SUPFAM" id="SSF69737">
    <property type="entry name" value="Urease metallochaperone UreE, C-terminal domain"/>
    <property type="match status" value="1"/>
</dbReference>
<dbReference type="GO" id="GO:0051082">
    <property type="term" value="F:unfolded protein binding"/>
    <property type="evidence" value="ECO:0007669"/>
    <property type="project" value="UniProtKB-UniRule"/>
</dbReference>
<evidence type="ECO:0000313" key="8">
    <source>
        <dbReference type="Proteomes" id="UP000032266"/>
    </source>
</evidence>
<dbReference type="GO" id="GO:0016151">
    <property type="term" value="F:nickel cation binding"/>
    <property type="evidence" value="ECO:0007669"/>
    <property type="project" value="UniProtKB-UniRule"/>
</dbReference>
<dbReference type="SUPFAM" id="SSF69287">
    <property type="entry name" value="Urease metallochaperone UreE, N-terminal domain"/>
    <property type="match status" value="1"/>
</dbReference>
<dbReference type="STRING" id="1445510.YC6258_04645"/>
<dbReference type="EMBL" id="CP007142">
    <property type="protein sequence ID" value="AJQ96677.1"/>
    <property type="molecule type" value="Genomic_DNA"/>
</dbReference>
<feature type="domain" description="UreE urease accessory N-terminal" evidence="6">
    <location>
        <begin position="1"/>
        <end position="67"/>
    </location>
</feature>
<dbReference type="GO" id="GO:0006457">
    <property type="term" value="P:protein folding"/>
    <property type="evidence" value="ECO:0007669"/>
    <property type="project" value="InterPro"/>
</dbReference>
<gene>
    <name evidence="5" type="primary">ureE</name>
    <name evidence="7" type="ORF">YC6258_04645</name>
</gene>
<dbReference type="RefSeq" id="WP_044618632.1">
    <property type="nucleotide sequence ID" value="NZ_CP007142.1"/>
</dbReference>
<evidence type="ECO:0000259" key="6">
    <source>
        <dbReference type="SMART" id="SM00988"/>
    </source>
</evidence>
<dbReference type="Gene3D" id="3.30.70.790">
    <property type="entry name" value="UreE, C-terminal domain"/>
    <property type="match status" value="1"/>
</dbReference>
<dbReference type="HAMAP" id="MF_00822">
    <property type="entry name" value="UreE"/>
    <property type="match status" value="1"/>
</dbReference>
<dbReference type="KEGG" id="gsn:YC6258_04645"/>
<dbReference type="Gene3D" id="2.60.260.20">
    <property type="entry name" value="Urease metallochaperone UreE, N-terminal domain"/>
    <property type="match status" value="1"/>
</dbReference>
<evidence type="ECO:0000256" key="3">
    <source>
        <dbReference type="ARBA" id="ARBA00022596"/>
    </source>
</evidence>
<dbReference type="OrthoDB" id="5421304at2"/>
<dbReference type="InterPro" id="IPR004029">
    <property type="entry name" value="UreE_N"/>
</dbReference>
<dbReference type="PIRSF" id="PIRSF036402">
    <property type="entry name" value="Ureas_acces_UreE"/>
    <property type="match status" value="1"/>
</dbReference>
<keyword evidence="3 5" id="KW-0533">Nickel</keyword>
<evidence type="ECO:0000256" key="5">
    <source>
        <dbReference type="HAMAP-Rule" id="MF_00822"/>
    </source>
</evidence>
<evidence type="ECO:0000256" key="2">
    <source>
        <dbReference type="ARBA" id="ARBA00022490"/>
    </source>
</evidence>
<comment type="similarity">
    <text evidence="5">Belongs to the UreE family.</text>
</comment>
<evidence type="ECO:0000256" key="4">
    <source>
        <dbReference type="ARBA" id="ARBA00023186"/>
    </source>
</evidence>
<dbReference type="Pfam" id="PF02814">
    <property type="entry name" value="UreE_N"/>
    <property type="match status" value="1"/>
</dbReference>
<dbReference type="InterPro" id="IPR007864">
    <property type="entry name" value="UreE_C_dom"/>
</dbReference>
<sequence>MLEIHQRLGLHCHEPVAATVILTHEQRHKNRQRLHTDSGEEVHLIMQERGRPLLVGEYLKSRCGRIVQIQGAEETVVRASCEDWETFARACYHLGNRHVKVQVGERWLRMTPDHVLEAMLIQQGLQVCRERAVFMPENGAYHGHHPH</sequence>
<dbReference type="InterPro" id="IPR012406">
    <property type="entry name" value="UreE"/>
</dbReference>
<dbReference type="Proteomes" id="UP000032266">
    <property type="component" value="Chromosome"/>
</dbReference>
<evidence type="ECO:0000256" key="1">
    <source>
        <dbReference type="ARBA" id="ARBA00004496"/>
    </source>
</evidence>
<dbReference type="InterPro" id="IPR036118">
    <property type="entry name" value="UreE_N_sf"/>
</dbReference>
<keyword evidence="4 5" id="KW-0143">Chaperone</keyword>
<name>A0A0C5VPZ1_9GAMM</name>
<dbReference type="HOGENOM" id="CLU_093757_2_0_6"/>
<dbReference type="GO" id="GO:0019627">
    <property type="term" value="P:urea metabolic process"/>
    <property type="evidence" value="ECO:0007669"/>
    <property type="project" value="InterPro"/>
</dbReference>
<dbReference type="SMART" id="SM00988">
    <property type="entry name" value="UreE_N"/>
    <property type="match status" value="1"/>
</dbReference>
<comment type="subcellular location">
    <subcellularLocation>
        <location evidence="1 5">Cytoplasm</location>
    </subcellularLocation>
</comment>
<organism evidence="7 8">
    <name type="scientific">Gynuella sunshinyii YC6258</name>
    <dbReference type="NCBI Taxonomy" id="1445510"/>
    <lineage>
        <taxon>Bacteria</taxon>
        <taxon>Pseudomonadati</taxon>
        <taxon>Pseudomonadota</taxon>
        <taxon>Gammaproteobacteria</taxon>
        <taxon>Oceanospirillales</taxon>
        <taxon>Saccharospirillaceae</taxon>
        <taxon>Gynuella</taxon>
    </lineage>
</organism>
<evidence type="ECO:0000313" key="7">
    <source>
        <dbReference type="EMBL" id="AJQ96677.1"/>
    </source>
</evidence>
<comment type="function">
    <text evidence="5">Involved in urease metallocenter assembly. Binds nickel. Probably functions as a nickel donor during metallocenter assembly.</text>
</comment>
<keyword evidence="2 5" id="KW-0963">Cytoplasm</keyword>
<keyword evidence="8" id="KW-1185">Reference proteome</keyword>
<proteinExistence type="inferred from homology"/>
<dbReference type="GO" id="GO:0065003">
    <property type="term" value="P:protein-containing complex assembly"/>
    <property type="evidence" value="ECO:0007669"/>
    <property type="project" value="InterPro"/>
</dbReference>
<accession>A0A0C5VPZ1</accession>
<dbReference type="AlphaFoldDB" id="A0A0C5VPZ1"/>
<protein>
    <recommendedName>
        <fullName evidence="5">Urease accessory protein UreE</fullName>
    </recommendedName>
</protein>
<dbReference type="GO" id="GO:0005737">
    <property type="term" value="C:cytoplasm"/>
    <property type="evidence" value="ECO:0007669"/>
    <property type="project" value="UniProtKB-SubCell"/>
</dbReference>
<dbReference type="PATRIC" id="fig|1445510.3.peg.4608"/>
<reference evidence="7 8" key="1">
    <citation type="submission" date="2014-01" db="EMBL/GenBank/DDBJ databases">
        <title>Full genme sequencing of cellulolytic bacterium Gynuella sunshinyii YC6258T gen. nov., sp. nov.</title>
        <authorList>
            <person name="Khan H."/>
            <person name="Chung E.J."/>
            <person name="Chung Y.R."/>
        </authorList>
    </citation>
    <scope>NUCLEOTIDE SEQUENCE [LARGE SCALE GENOMIC DNA]</scope>
    <source>
        <strain evidence="7 8">YC6258</strain>
    </source>
</reference>